<evidence type="ECO:0000313" key="2">
    <source>
        <dbReference type="EMBL" id="EAJ1622614.1"/>
    </source>
</evidence>
<gene>
    <name evidence="2" type="ORF">CT510_08225</name>
</gene>
<dbReference type="AlphaFoldDB" id="A0A7U8B4R4"/>
<keyword evidence="3" id="KW-1185">Reference proteome</keyword>
<evidence type="ECO:0000259" key="1">
    <source>
        <dbReference type="Pfam" id="PF13020"/>
    </source>
</evidence>
<feature type="domain" description="Protein NO VEIN C-terminal" evidence="1">
    <location>
        <begin position="135"/>
        <end position="216"/>
    </location>
</feature>
<organism evidence="2 3">
    <name type="scientific">Campylobacter upsaliensis</name>
    <dbReference type="NCBI Taxonomy" id="28080"/>
    <lineage>
        <taxon>Bacteria</taxon>
        <taxon>Pseudomonadati</taxon>
        <taxon>Campylobacterota</taxon>
        <taxon>Epsilonproteobacteria</taxon>
        <taxon>Campylobacterales</taxon>
        <taxon>Campylobacteraceae</taxon>
        <taxon>Campylobacter</taxon>
    </lineage>
</organism>
<dbReference type="Pfam" id="PF13020">
    <property type="entry name" value="NOV_C"/>
    <property type="match status" value="1"/>
</dbReference>
<proteinExistence type="predicted"/>
<comment type="caution">
    <text evidence="2">The sequence shown here is derived from an EMBL/GenBank/DDBJ whole genome shotgun (WGS) entry which is preliminary data.</text>
</comment>
<name>A0A7U8B4R4_CAMUP</name>
<protein>
    <submittedName>
        <fullName evidence="2">DUF3883 domain-containing protein</fullName>
    </submittedName>
</protein>
<accession>A0A7U8B4R4</accession>
<dbReference type="Proteomes" id="UP000535305">
    <property type="component" value="Unassembled WGS sequence"/>
</dbReference>
<dbReference type="InterPro" id="IPR024975">
    <property type="entry name" value="NOV_C"/>
</dbReference>
<sequence>MPKIAIKNRDKLIICGLFLAKFDTLAYKSLGFSSFMEAFNVLGFALQGKPSNIKNYRDEFDPYFDNARKGWQRDLRAYTKIIFEKYQNMEFEAFKNLISSFLIENYEEKLQVNEFLDSKIETSFIKRVATGKAAENYFLHNFKKHFANFNVLDVREFGCGFDFKLTLKNHQICVEVKGLSENKGQFLLTQKNFEMADKLKENYCLFIVRNLKEKPKESLFFHPLNHFKLKEQNIKIVQKSYQGVL</sequence>
<reference evidence="2 3" key="1">
    <citation type="submission" date="2018-06" db="EMBL/GenBank/DDBJ databases">
        <authorList>
            <consortium name="PulseNet: The National Subtyping Network for Foodborne Disease Surveillance"/>
            <person name="Tarr C.L."/>
            <person name="Trees E."/>
            <person name="Katz L.S."/>
            <person name="Carleton-Romer H.A."/>
            <person name="Stroika S."/>
            <person name="Kucerova Z."/>
            <person name="Roache K.F."/>
            <person name="Sabol A.L."/>
            <person name="Besser J."/>
            <person name="Gerner-Smidt P."/>
        </authorList>
    </citation>
    <scope>NUCLEOTIDE SEQUENCE [LARGE SCALE GENOMIC DNA]</scope>
    <source>
        <strain evidence="2 3">PNUSAC003104</strain>
    </source>
</reference>
<evidence type="ECO:0000313" key="3">
    <source>
        <dbReference type="Proteomes" id="UP000535305"/>
    </source>
</evidence>
<dbReference type="EMBL" id="AABVLA010000041">
    <property type="protein sequence ID" value="EAJ1622614.1"/>
    <property type="molecule type" value="Genomic_DNA"/>
</dbReference>